<keyword evidence="2" id="KW-0472">Membrane</keyword>
<keyword evidence="2" id="KW-0812">Transmembrane</keyword>
<dbReference type="AlphaFoldDB" id="A0AAV8QLR2"/>
<name>A0AAV8QLR2_ENSVE</name>
<evidence type="ECO:0000256" key="1">
    <source>
        <dbReference type="SAM" id="MobiDB-lite"/>
    </source>
</evidence>
<dbReference type="Proteomes" id="UP001222027">
    <property type="component" value="Unassembled WGS sequence"/>
</dbReference>
<proteinExistence type="predicted"/>
<comment type="caution">
    <text evidence="3">The sequence shown here is derived from an EMBL/GenBank/DDBJ whole genome shotgun (WGS) entry which is preliminary data.</text>
</comment>
<evidence type="ECO:0000313" key="3">
    <source>
        <dbReference type="EMBL" id="KAJ8476140.1"/>
    </source>
</evidence>
<accession>A0AAV8QLR2</accession>
<feature type="region of interest" description="Disordered" evidence="1">
    <location>
        <begin position="1"/>
        <end position="26"/>
    </location>
</feature>
<reference evidence="3 4" key="1">
    <citation type="submission" date="2022-12" db="EMBL/GenBank/DDBJ databases">
        <title>Chromosome-scale assembly of the Ensete ventricosum genome.</title>
        <authorList>
            <person name="Dussert Y."/>
            <person name="Stocks J."/>
            <person name="Wendawek A."/>
            <person name="Woldeyes F."/>
            <person name="Nichols R.A."/>
            <person name="Borrell J.S."/>
        </authorList>
    </citation>
    <scope>NUCLEOTIDE SEQUENCE [LARGE SCALE GENOMIC DNA]</scope>
    <source>
        <strain evidence="4">cv. Maze</strain>
        <tissue evidence="3">Seeds</tissue>
    </source>
</reference>
<evidence type="ECO:0000313" key="4">
    <source>
        <dbReference type="Proteomes" id="UP001222027"/>
    </source>
</evidence>
<organism evidence="3 4">
    <name type="scientific">Ensete ventricosum</name>
    <name type="common">Abyssinian banana</name>
    <name type="synonym">Musa ensete</name>
    <dbReference type="NCBI Taxonomy" id="4639"/>
    <lineage>
        <taxon>Eukaryota</taxon>
        <taxon>Viridiplantae</taxon>
        <taxon>Streptophyta</taxon>
        <taxon>Embryophyta</taxon>
        <taxon>Tracheophyta</taxon>
        <taxon>Spermatophyta</taxon>
        <taxon>Magnoliopsida</taxon>
        <taxon>Liliopsida</taxon>
        <taxon>Zingiberales</taxon>
        <taxon>Musaceae</taxon>
        <taxon>Ensete</taxon>
    </lineage>
</organism>
<keyword evidence="2" id="KW-1133">Transmembrane helix</keyword>
<feature type="transmembrane region" description="Helical" evidence="2">
    <location>
        <begin position="34"/>
        <end position="58"/>
    </location>
</feature>
<keyword evidence="4" id="KW-1185">Reference proteome</keyword>
<sequence length="164" mass="17931">MDVIQEQEEKPCSKEGIGAAQEDNSREQRAEQEAVLGLAVLFVLSLLLCSCSDIGGFSPEVGGRRRRKIEDLLERIRRWGCRSCVTSATTSAVFPPFLLLLVTTAGHCINSPSPVYSCSHDDGATSISFDQETRQSLVSLSGFTCLFPVFPIVLSLSTIYEVKI</sequence>
<evidence type="ECO:0000256" key="2">
    <source>
        <dbReference type="SAM" id="Phobius"/>
    </source>
</evidence>
<feature type="transmembrane region" description="Helical" evidence="2">
    <location>
        <begin position="137"/>
        <end position="160"/>
    </location>
</feature>
<dbReference type="EMBL" id="JAQQAF010000006">
    <property type="protein sequence ID" value="KAJ8476140.1"/>
    <property type="molecule type" value="Genomic_DNA"/>
</dbReference>
<protein>
    <submittedName>
        <fullName evidence="3">Uncharacterized protein</fullName>
    </submittedName>
</protein>
<gene>
    <name evidence="3" type="ORF">OPV22_019867</name>
</gene>